<feature type="transmembrane region" description="Helical" evidence="5">
    <location>
        <begin position="349"/>
        <end position="369"/>
    </location>
</feature>
<gene>
    <name evidence="6" type="ORF">DWX93_03010</name>
</gene>
<dbReference type="AlphaFoldDB" id="A0A395VAA1"/>
<evidence type="ECO:0000313" key="6">
    <source>
        <dbReference type="EMBL" id="RGS42313.1"/>
    </source>
</evidence>
<evidence type="ECO:0000313" key="7">
    <source>
        <dbReference type="Proteomes" id="UP000266172"/>
    </source>
</evidence>
<evidence type="ECO:0000256" key="1">
    <source>
        <dbReference type="ARBA" id="ARBA00004141"/>
    </source>
</evidence>
<keyword evidence="3 5" id="KW-1133">Transmembrane helix</keyword>
<dbReference type="SUPFAM" id="SSF81340">
    <property type="entry name" value="Clc chloride channel"/>
    <property type="match status" value="1"/>
</dbReference>
<dbReference type="Gene3D" id="1.10.3080.10">
    <property type="entry name" value="Clc chloride channel"/>
    <property type="match status" value="1"/>
</dbReference>
<evidence type="ECO:0000256" key="3">
    <source>
        <dbReference type="ARBA" id="ARBA00022989"/>
    </source>
</evidence>
<keyword evidence="2 5" id="KW-0812">Transmembrane</keyword>
<evidence type="ECO:0000256" key="4">
    <source>
        <dbReference type="ARBA" id="ARBA00023136"/>
    </source>
</evidence>
<name>A0A395VAA1_9FIRM</name>
<evidence type="ECO:0000256" key="2">
    <source>
        <dbReference type="ARBA" id="ARBA00022692"/>
    </source>
</evidence>
<keyword evidence="4 5" id="KW-0472">Membrane</keyword>
<accession>A0A395VAA1</accession>
<feature type="transmembrane region" description="Helical" evidence="5">
    <location>
        <begin position="96"/>
        <end position="115"/>
    </location>
</feature>
<dbReference type="InterPro" id="IPR014743">
    <property type="entry name" value="Cl-channel_core"/>
</dbReference>
<dbReference type="EMBL" id="QRVL01000001">
    <property type="protein sequence ID" value="RGS42313.1"/>
    <property type="molecule type" value="Genomic_DNA"/>
</dbReference>
<dbReference type="GO" id="GO:0015108">
    <property type="term" value="F:chloride transmembrane transporter activity"/>
    <property type="evidence" value="ECO:0007669"/>
    <property type="project" value="InterPro"/>
</dbReference>
<feature type="transmembrane region" description="Helical" evidence="5">
    <location>
        <begin position="258"/>
        <end position="277"/>
    </location>
</feature>
<feature type="transmembrane region" description="Helical" evidence="5">
    <location>
        <begin position="322"/>
        <end position="342"/>
    </location>
</feature>
<sequence>MKEIIKHKITHNVNRLKTSLKWVVFAILSGVLVGSVGTLFYLCMALVTLVRTKNPWLIFLLPVGGILIVGAYRLLHDERDTGTNLVLSAIHSGDELPLRMAPLIFISTLITHLFGGSAGREGAALQLGGSIGNGLGRLFQFDEKDKHIMIMCGMSAAFSALFGTPMAAAIFSMEVVSVGIMYYAALVPCVISSLIAHAIATSFGVSPDGFPLGKIPDFTIGSAVEISILAILCALVSILFCVMLHGSDHLYKKFFKNPYLRVFVGGCIVVVLTLLVGDQTYNGTGINIIARCMDGTVRPEAFFLKMLFTAVTLGAGYKGGEIVPSLFTGAAFGCLFGNVLGFSPTLCTAVGMSAVFCGVTNCPITSLLISFELFGYDGMPYFLLAIAFSYMLSGYFGLYQSQKIVYSKYKTNYINKKTH</sequence>
<dbReference type="PANTHER" id="PTHR43427">
    <property type="entry name" value="CHLORIDE CHANNEL PROTEIN CLC-E"/>
    <property type="match status" value="1"/>
</dbReference>
<dbReference type="Pfam" id="PF00654">
    <property type="entry name" value="Voltage_CLC"/>
    <property type="match status" value="1"/>
</dbReference>
<dbReference type="InterPro" id="IPR050368">
    <property type="entry name" value="ClC-type_chloride_channel"/>
</dbReference>
<evidence type="ECO:0000256" key="5">
    <source>
        <dbReference type="SAM" id="Phobius"/>
    </source>
</evidence>
<feature type="transmembrane region" description="Helical" evidence="5">
    <location>
        <begin position="56"/>
        <end position="75"/>
    </location>
</feature>
<dbReference type="PANTHER" id="PTHR43427:SF12">
    <property type="entry name" value="CHLORIDE TRANSPORTER"/>
    <property type="match status" value="1"/>
</dbReference>
<feature type="transmembrane region" description="Helical" evidence="5">
    <location>
        <begin position="20"/>
        <end position="50"/>
    </location>
</feature>
<comment type="subcellular location">
    <subcellularLocation>
        <location evidence="1">Membrane</location>
        <topology evidence="1">Multi-pass membrane protein</topology>
    </subcellularLocation>
</comment>
<feature type="transmembrane region" description="Helical" evidence="5">
    <location>
        <begin position="226"/>
        <end position="246"/>
    </location>
</feature>
<feature type="transmembrane region" description="Helical" evidence="5">
    <location>
        <begin position="381"/>
        <end position="399"/>
    </location>
</feature>
<dbReference type="RefSeq" id="WP_118096572.1">
    <property type="nucleotide sequence ID" value="NZ_QRVL01000001.1"/>
</dbReference>
<dbReference type="GO" id="GO:0016020">
    <property type="term" value="C:membrane"/>
    <property type="evidence" value="ECO:0007669"/>
    <property type="project" value="UniProtKB-SubCell"/>
</dbReference>
<organism evidence="6 7">
    <name type="scientific">Roseburia hominis</name>
    <dbReference type="NCBI Taxonomy" id="301301"/>
    <lineage>
        <taxon>Bacteria</taxon>
        <taxon>Bacillati</taxon>
        <taxon>Bacillota</taxon>
        <taxon>Clostridia</taxon>
        <taxon>Lachnospirales</taxon>
        <taxon>Lachnospiraceae</taxon>
        <taxon>Roseburia</taxon>
    </lineage>
</organism>
<feature type="transmembrane region" description="Helical" evidence="5">
    <location>
        <begin position="183"/>
        <end position="206"/>
    </location>
</feature>
<dbReference type="InterPro" id="IPR001807">
    <property type="entry name" value="ClC"/>
</dbReference>
<proteinExistence type="predicted"/>
<feature type="transmembrane region" description="Helical" evidence="5">
    <location>
        <begin position="148"/>
        <end position="171"/>
    </location>
</feature>
<protein>
    <submittedName>
        <fullName evidence="6">Chloride channel protein</fullName>
    </submittedName>
</protein>
<comment type="caution">
    <text evidence="6">The sequence shown here is derived from an EMBL/GenBank/DDBJ whole genome shotgun (WGS) entry which is preliminary data.</text>
</comment>
<dbReference type="Proteomes" id="UP000266172">
    <property type="component" value="Unassembled WGS sequence"/>
</dbReference>
<reference evidence="6 7" key="1">
    <citation type="submission" date="2018-08" db="EMBL/GenBank/DDBJ databases">
        <title>A genome reference for cultivated species of the human gut microbiota.</title>
        <authorList>
            <person name="Zou Y."/>
            <person name="Xue W."/>
            <person name="Luo G."/>
        </authorList>
    </citation>
    <scope>NUCLEOTIDE SEQUENCE [LARGE SCALE GENOMIC DNA]</scope>
    <source>
        <strain evidence="6 7">AF22-12AC</strain>
    </source>
</reference>